<keyword evidence="9 20" id="KW-0812">Transmembrane</keyword>
<keyword evidence="18" id="KW-0464">Manganese</keyword>
<dbReference type="Proteomes" id="UP000325440">
    <property type="component" value="Unassembled WGS sequence"/>
</dbReference>
<evidence type="ECO:0000256" key="14">
    <source>
        <dbReference type="ARBA" id="ARBA00023034"/>
    </source>
</evidence>
<dbReference type="GO" id="GO:0046872">
    <property type="term" value="F:metal ion binding"/>
    <property type="evidence" value="ECO:0007669"/>
    <property type="project" value="UniProtKB-KW"/>
</dbReference>
<reference evidence="23 24" key="1">
    <citation type="submission" date="2019-08" db="EMBL/GenBank/DDBJ databases">
        <authorList>
            <person name="Alioto T."/>
            <person name="Alioto T."/>
            <person name="Gomez Garrido J."/>
        </authorList>
    </citation>
    <scope>NUCLEOTIDE SEQUENCE [LARGE SCALE GENOMIC DNA]</scope>
</reference>
<evidence type="ECO:0000256" key="1">
    <source>
        <dbReference type="ARBA" id="ARBA00001936"/>
    </source>
</evidence>
<dbReference type="PANTHER" id="PTHR48261">
    <property type="entry name" value="ACETYLGLUCOSAMINYLTRANSFERASE"/>
    <property type="match status" value="1"/>
</dbReference>
<feature type="transmembrane region" description="Helical" evidence="20">
    <location>
        <begin position="16"/>
        <end position="39"/>
    </location>
</feature>
<keyword evidence="16" id="KW-1015">Disulfide bond</keyword>
<keyword evidence="17" id="KW-0325">Glycoprotein</keyword>
<dbReference type="GO" id="GO:0015020">
    <property type="term" value="F:glucuronosyltransferase activity"/>
    <property type="evidence" value="ECO:0007669"/>
    <property type="project" value="UniProtKB-ARBA"/>
</dbReference>
<evidence type="ECO:0000256" key="15">
    <source>
        <dbReference type="ARBA" id="ARBA00023136"/>
    </source>
</evidence>
<dbReference type="GO" id="GO:0050508">
    <property type="term" value="F:glucuronosyl-N-acetylglucosaminyl-proteoglycan 4-alpha-N-acetylglucosaminyltransferase activity"/>
    <property type="evidence" value="ECO:0007669"/>
    <property type="project" value="UniProtKB-EC"/>
</dbReference>
<evidence type="ECO:0000256" key="8">
    <source>
        <dbReference type="ARBA" id="ARBA00022679"/>
    </source>
</evidence>
<keyword evidence="15 20" id="KW-0472">Membrane</keyword>
<dbReference type="SUPFAM" id="SSF53448">
    <property type="entry name" value="Nucleotide-diphospho-sugar transferases"/>
    <property type="match status" value="1"/>
</dbReference>
<evidence type="ECO:0000259" key="21">
    <source>
        <dbReference type="Pfam" id="PF03016"/>
    </source>
</evidence>
<evidence type="ECO:0000256" key="20">
    <source>
        <dbReference type="SAM" id="Phobius"/>
    </source>
</evidence>
<keyword evidence="10" id="KW-0479">Metal-binding</keyword>
<evidence type="ECO:0000256" key="17">
    <source>
        <dbReference type="ARBA" id="ARBA00023180"/>
    </source>
</evidence>
<keyword evidence="7" id="KW-0328">Glycosyltransferase</keyword>
<dbReference type="FunFam" id="3.90.550.10:FF:000035">
    <property type="entry name" value="Putative Exostosin-2"/>
    <property type="match status" value="1"/>
</dbReference>
<evidence type="ECO:0000313" key="24">
    <source>
        <dbReference type="Proteomes" id="UP000325440"/>
    </source>
</evidence>
<dbReference type="GO" id="GO:0005789">
    <property type="term" value="C:endoplasmic reticulum membrane"/>
    <property type="evidence" value="ECO:0007669"/>
    <property type="project" value="UniProtKB-SubCell"/>
</dbReference>
<evidence type="ECO:0000256" key="5">
    <source>
        <dbReference type="ARBA" id="ARBA00010271"/>
    </source>
</evidence>
<evidence type="ECO:0000256" key="2">
    <source>
        <dbReference type="ARBA" id="ARBA00004323"/>
    </source>
</evidence>
<dbReference type="InterPro" id="IPR040911">
    <property type="entry name" value="Exostosin_GT47"/>
</dbReference>
<accession>A0A5E4LZR7</accession>
<evidence type="ECO:0000256" key="6">
    <source>
        <dbReference type="ARBA" id="ARBA00012194"/>
    </source>
</evidence>
<evidence type="ECO:0000259" key="22">
    <source>
        <dbReference type="Pfam" id="PF09258"/>
    </source>
</evidence>
<comment type="cofactor">
    <cofactor evidence="1">
        <name>Mn(2+)</name>
        <dbReference type="ChEBI" id="CHEBI:29035"/>
    </cofactor>
</comment>
<evidence type="ECO:0000256" key="12">
    <source>
        <dbReference type="ARBA" id="ARBA00022968"/>
    </source>
</evidence>
<evidence type="ECO:0000256" key="13">
    <source>
        <dbReference type="ARBA" id="ARBA00022989"/>
    </source>
</evidence>
<gene>
    <name evidence="23" type="ORF">CINCED_3A022685</name>
</gene>
<keyword evidence="11" id="KW-0256">Endoplasmic reticulum</keyword>
<keyword evidence="14" id="KW-0333">Golgi apparatus</keyword>
<comment type="subcellular location">
    <subcellularLocation>
        <location evidence="3">Endoplasmic reticulum membrane</location>
        <topology evidence="3">Single-pass type II membrane protein</topology>
    </subcellularLocation>
    <subcellularLocation>
        <location evidence="2">Golgi apparatus membrane</location>
        <topology evidence="2">Single-pass type II membrane protein</topology>
    </subcellularLocation>
</comment>
<keyword evidence="13 20" id="KW-1133">Transmembrane helix</keyword>
<organism evidence="23 24">
    <name type="scientific">Cinara cedri</name>
    <dbReference type="NCBI Taxonomy" id="506608"/>
    <lineage>
        <taxon>Eukaryota</taxon>
        <taxon>Metazoa</taxon>
        <taxon>Ecdysozoa</taxon>
        <taxon>Arthropoda</taxon>
        <taxon>Hexapoda</taxon>
        <taxon>Insecta</taxon>
        <taxon>Pterygota</taxon>
        <taxon>Neoptera</taxon>
        <taxon>Paraneoptera</taxon>
        <taxon>Hemiptera</taxon>
        <taxon>Sternorrhyncha</taxon>
        <taxon>Aphidomorpha</taxon>
        <taxon>Aphidoidea</taxon>
        <taxon>Aphididae</taxon>
        <taxon>Lachninae</taxon>
        <taxon>Cinara</taxon>
    </lineage>
</organism>
<dbReference type="InterPro" id="IPR004263">
    <property type="entry name" value="Exostosin"/>
</dbReference>
<protein>
    <recommendedName>
        <fullName evidence="19">Exostosin-2</fullName>
        <ecNumber evidence="6">2.4.1.224</ecNumber>
    </recommendedName>
</protein>
<feature type="domain" description="Exostosin GT47" evidence="21">
    <location>
        <begin position="88"/>
        <end position="354"/>
    </location>
</feature>
<sequence>MFIRLACCRLLRHRKFIYLSIFISFLLSFVYVVVVPQVLKLLQKPPVKTHEIHQYVVPGDSPIVSTYSQCTFYDCFNIYRCNHKFNGGFKVYVYPMARHIDSDGISIGAKMSKEYRSMLNAIVESHYYTQNPEEACVFVPSIDTLNQNRFRVKETSQALALLPYWNDGQNHLVFNMVPGTAPDYKTVVDLSIGKAMVAGVGFDSWTYRSSFDISISIYSDFAISLNNNYTFRYRPIFITTVQTNLHSDFITYLKSIEKQNSLIKVMGKCSNSKHNRSILCHGNSTYNYANILAESVFCLILPGPRLIDTTLVDSLAAGCIPIVAINHVVLPFLEVIDWKRAVIFWSETELDALLDVVSGIPLDRRKEMSAQGHWIYQKYLSSPQVITMTTLKILSQRLHPHSSDFYEDWNLRPNPESARNPLFLPYLSESSGFTAIILSYNRIDSLFKLINMISKAPSLQKIIVVWNNQYKSPPHFSVWPKVDVMLKVIQTTENKLSNRFFPYKEIETEAVLSLDDDIIMLTLDEIEFGFQVWKEFPDHIVGYPSRTHVWNNKTNSWKYESEWKNEISMVLTGAAFYHKYWHHAYTYIMPSNIKQWVDDHMNCEDIAMNFLVSNTTNKAPIKVTPKKKFKCPQCLNTEMLSTDQGHMATRTSCINRFVSIYGRMPLKTVEYRVDPVLYKDAFPKKLKKYNNIGEL</sequence>
<evidence type="ECO:0000256" key="3">
    <source>
        <dbReference type="ARBA" id="ARBA00004648"/>
    </source>
</evidence>
<evidence type="ECO:0000256" key="11">
    <source>
        <dbReference type="ARBA" id="ARBA00022824"/>
    </source>
</evidence>
<comment type="similarity">
    <text evidence="5">Belongs to the glycosyltransferase 47 family.</text>
</comment>
<dbReference type="PANTHER" id="PTHR48261:SF5">
    <property type="entry name" value="EXOSTOSIN GLYCOSYLTRANSFERASE 2"/>
    <property type="match status" value="1"/>
</dbReference>
<evidence type="ECO:0000256" key="19">
    <source>
        <dbReference type="ARBA" id="ARBA00069568"/>
    </source>
</evidence>
<dbReference type="InterPro" id="IPR029044">
    <property type="entry name" value="Nucleotide-diphossugar_trans"/>
</dbReference>
<name>A0A5E4LZR7_9HEMI</name>
<dbReference type="EMBL" id="CABPRJ010000002">
    <property type="protein sequence ID" value="VVC24459.1"/>
    <property type="molecule type" value="Genomic_DNA"/>
</dbReference>
<dbReference type="OrthoDB" id="5954868at2759"/>
<dbReference type="GO" id="GO:0000139">
    <property type="term" value="C:Golgi membrane"/>
    <property type="evidence" value="ECO:0007669"/>
    <property type="project" value="UniProtKB-SubCell"/>
</dbReference>
<evidence type="ECO:0000256" key="18">
    <source>
        <dbReference type="ARBA" id="ARBA00023211"/>
    </source>
</evidence>
<keyword evidence="24" id="KW-1185">Reference proteome</keyword>
<evidence type="ECO:0000256" key="10">
    <source>
        <dbReference type="ARBA" id="ARBA00022723"/>
    </source>
</evidence>
<dbReference type="EC" id="2.4.1.224" evidence="6"/>
<evidence type="ECO:0000256" key="16">
    <source>
        <dbReference type="ARBA" id="ARBA00023157"/>
    </source>
</evidence>
<dbReference type="Pfam" id="PF03016">
    <property type="entry name" value="Exostosin_GT47"/>
    <property type="match status" value="1"/>
</dbReference>
<dbReference type="InterPro" id="IPR015338">
    <property type="entry name" value="GT64_dom"/>
</dbReference>
<dbReference type="Pfam" id="PF09258">
    <property type="entry name" value="Glyco_transf_64"/>
    <property type="match status" value="1"/>
</dbReference>
<evidence type="ECO:0000313" key="23">
    <source>
        <dbReference type="EMBL" id="VVC24459.1"/>
    </source>
</evidence>
<comment type="pathway">
    <text evidence="4">Protein modification; protein glycosylation.</text>
</comment>
<evidence type="ECO:0000256" key="7">
    <source>
        <dbReference type="ARBA" id="ARBA00022676"/>
    </source>
</evidence>
<proteinExistence type="inferred from homology"/>
<evidence type="ECO:0000256" key="9">
    <source>
        <dbReference type="ARBA" id="ARBA00022692"/>
    </source>
</evidence>
<evidence type="ECO:0000256" key="4">
    <source>
        <dbReference type="ARBA" id="ARBA00004922"/>
    </source>
</evidence>
<feature type="domain" description="Glycosyl transferase 64" evidence="22">
    <location>
        <begin position="433"/>
        <end position="678"/>
    </location>
</feature>
<dbReference type="Gene3D" id="3.90.550.10">
    <property type="entry name" value="Spore Coat Polysaccharide Biosynthesis Protein SpsA, Chain A"/>
    <property type="match status" value="1"/>
</dbReference>
<keyword evidence="12" id="KW-0735">Signal-anchor</keyword>
<dbReference type="GO" id="GO:0015012">
    <property type="term" value="P:heparan sulfate proteoglycan biosynthetic process"/>
    <property type="evidence" value="ECO:0007669"/>
    <property type="project" value="UniProtKB-ARBA"/>
</dbReference>
<keyword evidence="8 23" id="KW-0808">Transferase</keyword>
<dbReference type="AlphaFoldDB" id="A0A5E4LZR7"/>